<sequence length="129" mass="15508">MRNRRHEWLRRDLEEDVDTSALEELAKIPQELIDKEAAQKYIEWRFFKSEVIRFIIGTIILLVVGSFFFYIGIYNAYKIYRKGLYAGEDAFIWSFGVFFILLLVIIAYICAAYDLYLRYKVLKRNKEKN</sequence>
<keyword evidence="1" id="KW-1133">Transmembrane helix</keyword>
<dbReference type="AlphaFoldDB" id="A0A2N7PKG4"/>
<reference evidence="2 3" key="1">
    <citation type="submission" date="2018-01" db="EMBL/GenBank/DDBJ databases">
        <title>Metagenomic assembled genomes from two thermal pools in the Uzon Caldera, Kamchatka, Russia.</title>
        <authorList>
            <person name="Wilkins L."/>
            <person name="Ettinger C."/>
        </authorList>
    </citation>
    <scope>NUCLEOTIDE SEQUENCE [LARGE SCALE GENOMIC DNA]</scope>
    <source>
        <strain evidence="2">ZAV-15</strain>
    </source>
</reference>
<accession>A0A2N7PKG4</accession>
<feature type="transmembrane region" description="Helical" evidence="1">
    <location>
        <begin position="91"/>
        <end position="116"/>
    </location>
</feature>
<feature type="transmembrane region" description="Helical" evidence="1">
    <location>
        <begin position="51"/>
        <end position="71"/>
    </location>
</feature>
<organism evidence="2 3">
    <name type="scientific">Caldimicrobium thiodismutans</name>
    <dbReference type="NCBI Taxonomy" id="1653476"/>
    <lineage>
        <taxon>Bacteria</taxon>
        <taxon>Pseudomonadati</taxon>
        <taxon>Thermodesulfobacteriota</taxon>
        <taxon>Thermodesulfobacteria</taxon>
        <taxon>Thermodesulfobacteriales</taxon>
        <taxon>Thermodesulfobacteriaceae</taxon>
        <taxon>Caldimicrobium</taxon>
    </lineage>
</organism>
<dbReference type="Proteomes" id="UP000235731">
    <property type="component" value="Unassembled WGS sequence"/>
</dbReference>
<evidence type="ECO:0000313" key="2">
    <source>
        <dbReference type="EMBL" id="PMP63624.1"/>
    </source>
</evidence>
<evidence type="ECO:0000313" key="3">
    <source>
        <dbReference type="Proteomes" id="UP000235731"/>
    </source>
</evidence>
<proteinExistence type="predicted"/>
<gene>
    <name evidence="2" type="ORF">C0197_02330</name>
</gene>
<keyword evidence="1" id="KW-0812">Transmembrane</keyword>
<evidence type="ECO:0000256" key="1">
    <source>
        <dbReference type="SAM" id="Phobius"/>
    </source>
</evidence>
<comment type="caution">
    <text evidence="2">The sequence shown here is derived from an EMBL/GenBank/DDBJ whole genome shotgun (WGS) entry which is preliminary data.</text>
</comment>
<name>A0A2N7PKG4_9BACT</name>
<keyword evidence="1" id="KW-0472">Membrane</keyword>
<protein>
    <submittedName>
        <fullName evidence="2">Uncharacterized protein</fullName>
    </submittedName>
</protein>
<dbReference type="EMBL" id="PNIE01000030">
    <property type="protein sequence ID" value="PMP63624.1"/>
    <property type="molecule type" value="Genomic_DNA"/>
</dbReference>